<proteinExistence type="predicted"/>
<dbReference type="Proteomes" id="UP000594263">
    <property type="component" value="Unplaced"/>
</dbReference>
<reference evidence="2" key="1">
    <citation type="submission" date="2021-01" db="UniProtKB">
        <authorList>
            <consortium name="EnsemblPlants"/>
        </authorList>
    </citation>
    <scope>IDENTIFICATION</scope>
</reference>
<evidence type="ECO:0000313" key="2">
    <source>
        <dbReference type="EnsemblPlants" id="Kaladp0037s0502.1.v1.1"/>
    </source>
</evidence>
<dbReference type="Pfam" id="PF09409">
    <property type="entry name" value="PUB"/>
    <property type="match status" value="1"/>
</dbReference>
<evidence type="ECO:0000259" key="1">
    <source>
        <dbReference type="PROSITE" id="PS51397"/>
    </source>
</evidence>
<feature type="domain" description="WLM" evidence="1">
    <location>
        <begin position="157"/>
        <end position="351"/>
    </location>
</feature>
<organism evidence="2 3">
    <name type="scientific">Kalanchoe fedtschenkoi</name>
    <name type="common">Lavender scallops</name>
    <name type="synonym">South American air plant</name>
    <dbReference type="NCBI Taxonomy" id="63787"/>
    <lineage>
        <taxon>Eukaryota</taxon>
        <taxon>Viridiplantae</taxon>
        <taxon>Streptophyta</taxon>
        <taxon>Embryophyta</taxon>
        <taxon>Tracheophyta</taxon>
        <taxon>Spermatophyta</taxon>
        <taxon>Magnoliopsida</taxon>
        <taxon>eudicotyledons</taxon>
        <taxon>Gunneridae</taxon>
        <taxon>Pentapetalae</taxon>
        <taxon>Saxifragales</taxon>
        <taxon>Crassulaceae</taxon>
        <taxon>Kalanchoe</taxon>
    </lineage>
</organism>
<dbReference type="PANTHER" id="PTHR47796">
    <property type="entry name" value="ZINC METALLOPROTEINASE-LIKE PROTEIN"/>
    <property type="match status" value="1"/>
</dbReference>
<dbReference type="CDD" id="cd10463">
    <property type="entry name" value="PUB_WLM"/>
    <property type="match status" value="1"/>
</dbReference>
<dbReference type="SMART" id="SM00580">
    <property type="entry name" value="PUG"/>
    <property type="match status" value="1"/>
</dbReference>
<sequence length="688" mass="77046">MRYLGASHTLETLKRYFACFYFVGKKKMQLEDGNLNLSVIWRGKKFVVEISSGASLGDLGRELHKLTSVSEDTMRLLMPKSSIAGSKLLHPFADGHSHLSLQEAFLEEGKAIRMMGATKDELDEIIKNEKANLRIAGFDEEERRSRQRTLARTQIPLKLPQGIYVFCEFRTLDLPGVELNPPPSEALKRMHRLAADPGIVAIMNKHHWRVGIMSEMAPEGYVGISSVCILGLNKNQGEEISLRLRTDDLKGFRKYEIIKKTLLHELAHMVYSEHDANFHALNSQLNKEALSLDWTRSRSQTLSRSAHSAHYDEEFDMEDCTSTSQKLGGDTSGLLRSARSSSVTAAYNRLASVSVSELAREVKDTDLALYTLHEQPKSNAENQTEIELDPDHSAVVENMEPDLYIDPQESLRMSKTAVVDGLGEVEVLVRAKTLEEPDPDDAMSQSNNLGVMYNLDGCYLPNEQREGHIETDPDSMRNGATPYLHSVHPNNKPRISMDEPILADQGTLSHNCSVALSDELVTDQESTYKEPDLDDVSDILDRDTHTEVSSNVSVRMDIYEPDPDDEEMKRIQDPVVILCSRLQKAVDLLLSEVKPGNVDAVLKTLAKIISNVIQHPNDLKFKRLRKANPAFARNIANYKAAMEILSLIGFHEELISSDSGSPESYMVLKRNDPGLLWLAKSSLDAYSS</sequence>
<dbReference type="InterPro" id="IPR013536">
    <property type="entry name" value="WLM_dom"/>
</dbReference>
<dbReference type="OMA" id="RMMGVFD"/>
<keyword evidence="3" id="KW-1185">Reference proteome</keyword>
<name>A0A7N0TIP2_KALFE</name>
<dbReference type="EnsemblPlants" id="Kaladp0037s0502.1.v1.1">
    <property type="protein sequence ID" value="Kaladp0037s0502.1.v1.1"/>
    <property type="gene ID" value="Kaladp0037s0502.v1.1"/>
</dbReference>
<dbReference type="AlphaFoldDB" id="A0A7N0TIP2"/>
<dbReference type="Gramene" id="Kaladp0037s0502.1.v1.1">
    <property type="protein sequence ID" value="Kaladp0037s0502.1.v1.1"/>
    <property type="gene ID" value="Kaladp0037s0502.v1.1"/>
</dbReference>
<dbReference type="InterPro" id="IPR018997">
    <property type="entry name" value="PUB_domain"/>
</dbReference>
<dbReference type="PROSITE" id="PS51397">
    <property type="entry name" value="WLM"/>
    <property type="match status" value="1"/>
</dbReference>
<dbReference type="PANTHER" id="PTHR47796:SF1">
    <property type="entry name" value="OS08G0500800 PROTEIN"/>
    <property type="match status" value="1"/>
</dbReference>
<dbReference type="Gene3D" id="3.10.20.90">
    <property type="entry name" value="Phosphatidylinositol 3-kinase Catalytic Subunit, Chain A, domain 1"/>
    <property type="match status" value="1"/>
</dbReference>
<protein>
    <recommendedName>
        <fullName evidence="1">WLM domain-containing protein</fullName>
    </recommendedName>
</protein>
<dbReference type="SUPFAM" id="SSF143503">
    <property type="entry name" value="PUG domain-like"/>
    <property type="match status" value="1"/>
</dbReference>
<evidence type="ECO:0000313" key="3">
    <source>
        <dbReference type="Proteomes" id="UP000594263"/>
    </source>
</evidence>
<dbReference type="Gene3D" id="1.20.58.2190">
    <property type="match status" value="1"/>
</dbReference>
<dbReference type="Pfam" id="PF08325">
    <property type="entry name" value="WLM"/>
    <property type="match status" value="1"/>
</dbReference>
<dbReference type="InterPro" id="IPR036339">
    <property type="entry name" value="PUB-like_dom_sf"/>
</dbReference>
<accession>A0A7N0TIP2</accession>